<proteinExistence type="predicted"/>
<gene>
    <name evidence="3" type="ORF">RUA8715_01832</name>
</gene>
<keyword evidence="3" id="KW-0808">Transferase</keyword>
<evidence type="ECO:0000259" key="2">
    <source>
        <dbReference type="Pfam" id="PF02397"/>
    </source>
</evidence>
<dbReference type="Pfam" id="PF02397">
    <property type="entry name" value="Bac_transf"/>
    <property type="match status" value="1"/>
</dbReference>
<feature type="domain" description="Bacterial sugar transferase" evidence="2">
    <location>
        <begin position="28"/>
        <end position="79"/>
    </location>
</feature>
<organism evidence="3 4">
    <name type="scientific">Ruegeria arenilitoris</name>
    <dbReference type="NCBI Taxonomy" id="1173585"/>
    <lineage>
        <taxon>Bacteria</taxon>
        <taxon>Pseudomonadati</taxon>
        <taxon>Pseudomonadota</taxon>
        <taxon>Alphaproteobacteria</taxon>
        <taxon>Rhodobacterales</taxon>
        <taxon>Roseobacteraceae</taxon>
        <taxon>Ruegeria</taxon>
    </lineage>
</organism>
<sequence>MSIDYVGSQATFPGFTAPRTGLTFTVTKRFMDVAVSLALLPLVAVCAVLLLVMNPILNRGPLFFFQIRMGRGGRAFVAY</sequence>
<protein>
    <submittedName>
        <fullName evidence="3">Bacterial sugar transferase</fullName>
    </submittedName>
</protein>
<dbReference type="EMBL" id="FXYG01000002">
    <property type="protein sequence ID" value="SMX40923.1"/>
    <property type="molecule type" value="Genomic_DNA"/>
</dbReference>
<keyword evidence="1" id="KW-0472">Membrane</keyword>
<dbReference type="AlphaFoldDB" id="A0A238KDM4"/>
<keyword evidence="1" id="KW-1133">Transmembrane helix</keyword>
<evidence type="ECO:0000256" key="1">
    <source>
        <dbReference type="SAM" id="Phobius"/>
    </source>
</evidence>
<reference evidence="4" key="1">
    <citation type="submission" date="2017-05" db="EMBL/GenBank/DDBJ databases">
        <authorList>
            <person name="Rodrigo-Torres L."/>
            <person name="Arahal R. D."/>
            <person name="Lucena T."/>
        </authorList>
    </citation>
    <scope>NUCLEOTIDE SEQUENCE [LARGE SCALE GENOMIC DNA]</scope>
    <source>
        <strain evidence="4">CECT 8715</strain>
    </source>
</reference>
<keyword evidence="4" id="KW-1185">Reference proteome</keyword>
<dbReference type="GO" id="GO:0016740">
    <property type="term" value="F:transferase activity"/>
    <property type="evidence" value="ECO:0007669"/>
    <property type="project" value="UniProtKB-KW"/>
</dbReference>
<evidence type="ECO:0000313" key="4">
    <source>
        <dbReference type="Proteomes" id="UP000202485"/>
    </source>
</evidence>
<accession>A0A238KDM4</accession>
<dbReference type="RefSeq" id="WP_093963360.1">
    <property type="nucleotide sequence ID" value="NZ_FXYG01000002.1"/>
</dbReference>
<dbReference type="InterPro" id="IPR003362">
    <property type="entry name" value="Bact_transf"/>
</dbReference>
<keyword evidence="1" id="KW-0812">Transmembrane</keyword>
<name>A0A238KDM4_9RHOB</name>
<evidence type="ECO:0000313" key="3">
    <source>
        <dbReference type="EMBL" id="SMX40923.1"/>
    </source>
</evidence>
<dbReference type="Proteomes" id="UP000202485">
    <property type="component" value="Unassembled WGS sequence"/>
</dbReference>
<feature type="transmembrane region" description="Helical" evidence="1">
    <location>
        <begin position="33"/>
        <end position="53"/>
    </location>
</feature>